<dbReference type="Pfam" id="PF02518">
    <property type="entry name" value="HATPase_c"/>
    <property type="match status" value="1"/>
</dbReference>
<dbReference type="PANTHER" id="PTHR43711">
    <property type="entry name" value="TWO-COMPONENT HISTIDINE KINASE"/>
    <property type="match status" value="1"/>
</dbReference>
<dbReference type="Pfam" id="PF00072">
    <property type="entry name" value="Response_reg"/>
    <property type="match status" value="1"/>
</dbReference>
<dbReference type="PRINTS" id="PR00344">
    <property type="entry name" value="BCTRLSENSOR"/>
</dbReference>
<feature type="coiled-coil region" evidence="8">
    <location>
        <begin position="210"/>
        <end position="237"/>
    </location>
</feature>
<evidence type="ECO:0000256" key="1">
    <source>
        <dbReference type="ARBA" id="ARBA00000085"/>
    </source>
</evidence>
<dbReference type="Gene3D" id="1.10.287.130">
    <property type="match status" value="1"/>
</dbReference>
<keyword evidence="8" id="KW-0175">Coiled coil</keyword>
<dbReference type="SMART" id="SM00388">
    <property type="entry name" value="HisKA"/>
    <property type="match status" value="1"/>
</dbReference>
<dbReference type="InterPro" id="IPR001789">
    <property type="entry name" value="Sig_transdc_resp-reg_receiver"/>
</dbReference>
<evidence type="ECO:0000256" key="2">
    <source>
        <dbReference type="ARBA" id="ARBA00012438"/>
    </source>
</evidence>
<keyword evidence="9" id="KW-0812">Transmembrane</keyword>
<feature type="domain" description="Histidine kinase" evidence="10">
    <location>
        <begin position="244"/>
        <end position="458"/>
    </location>
</feature>
<dbReference type="SUPFAM" id="SSF55874">
    <property type="entry name" value="ATPase domain of HSP90 chaperone/DNA topoisomerase II/histidine kinase"/>
    <property type="match status" value="1"/>
</dbReference>
<dbReference type="SUPFAM" id="SSF47384">
    <property type="entry name" value="Homodimeric domain of signal transducing histidine kinase"/>
    <property type="match status" value="1"/>
</dbReference>
<dbReference type="InterPro" id="IPR004358">
    <property type="entry name" value="Sig_transdc_His_kin-like_C"/>
</dbReference>
<dbReference type="PANTHER" id="PTHR43711:SF29">
    <property type="entry name" value="HISTIDINE KINASE"/>
    <property type="match status" value="1"/>
</dbReference>
<evidence type="ECO:0000256" key="8">
    <source>
        <dbReference type="SAM" id="Coils"/>
    </source>
</evidence>
<dbReference type="InterPro" id="IPR003661">
    <property type="entry name" value="HisK_dim/P_dom"/>
</dbReference>
<dbReference type="RefSeq" id="WP_290360941.1">
    <property type="nucleotide sequence ID" value="NZ_JAUHHC010000005.1"/>
</dbReference>
<dbReference type="EC" id="2.7.13.3" evidence="2"/>
<name>A0ABT8DYI6_9BURK</name>
<feature type="transmembrane region" description="Helical" evidence="9">
    <location>
        <begin position="101"/>
        <end position="120"/>
    </location>
</feature>
<dbReference type="CDD" id="cd00156">
    <property type="entry name" value="REC"/>
    <property type="match status" value="1"/>
</dbReference>
<dbReference type="SMART" id="SM00448">
    <property type="entry name" value="REC"/>
    <property type="match status" value="1"/>
</dbReference>
<keyword evidence="9" id="KW-1133">Transmembrane helix</keyword>
<evidence type="ECO:0000256" key="3">
    <source>
        <dbReference type="ARBA" id="ARBA00022553"/>
    </source>
</evidence>
<dbReference type="PROSITE" id="PS50109">
    <property type="entry name" value="HIS_KIN"/>
    <property type="match status" value="1"/>
</dbReference>
<feature type="domain" description="Response regulatory" evidence="11">
    <location>
        <begin position="479"/>
        <end position="593"/>
    </location>
</feature>
<accession>A0ABT8DYI6</accession>
<evidence type="ECO:0000259" key="10">
    <source>
        <dbReference type="PROSITE" id="PS50109"/>
    </source>
</evidence>
<evidence type="ECO:0000256" key="5">
    <source>
        <dbReference type="ARBA" id="ARBA00022777"/>
    </source>
</evidence>
<dbReference type="InterPro" id="IPR003594">
    <property type="entry name" value="HATPase_dom"/>
</dbReference>
<dbReference type="InterPro" id="IPR050736">
    <property type="entry name" value="Sensor_HK_Regulatory"/>
</dbReference>
<proteinExistence type="predicted"/>
<dbReference type="PROSITE" id="PS50110">
    <property type="entry name" value="RESPONSE_REGULATORY"/>
    <property type="match status" value="1"/>
</dbReference>
<evidence type="ECO:0000256" key="9">
    <source>
        <dbReference type="SAM" id="Phobius"/>
    </source>
</evidence>
<evidence type="ECO:0000313" key="13">
    <source>
        <dbReference type="Proteomes" id="UP001228044"/>
    </source>
</evidence>
<dbReference type="Proteomes" id="UP001228044">
    <property type="component" value="Unassembled WGS sequence"/>
</dbReference>
<keyword evidence="6" id="KW-0902">Two-component regulatory system</keyword>
<dbReference type="SUPFAM" id="SSF52172">
    <property type="entry name" value="CheY-like"/>
    <property type="match status" value="1"/>
</dbReference>
<feature type="transmembrane region" description="Helical" evidence="9">
    <location>
        <begin position="174"/>
        <end position="193"/>
    </location>
</feature>
<evidence type="ECO:0000256" key="4">
    <source>
        <dbReference type="ARBA" id="ARBA00022679"/>
    </source>
</evidence>
<dbReference type="EMBL" id="JAUHHC010000005">
    <property type="protein sequence ID" value="MDN3922647.1"/>
    <property type="molecule type" value="Genomic_DNA"/>
</dbReference>
<dbReference type="Gene3D" id="3.30.565.10">
    <property type="entry name" value="Histidine kinase-like ATPase, C-terminal domain"/>
    <property type="match status" value="1"/>
</dbReference>
<feature type="transmembrane region" description="Helical" evidence="9">
    <location>
        <begin position="38"/>
        <end position="58"/>
    </location>
</feature>
<keyword evidence="9" id="KW-0472">Membrane</keyword>
<dbReference type="Gene3D" id="3.40.50.2300">
    <property type="match status" value="1"/>
</dbReference>
<evidence type="ECO:0000259" key="11">
    <source>
        <dbReference type="PROSITE" id="PS50110"/>
    </source>
</evidence>
<dbReference type="GO" id="GO:0016301">
    <property type="term" value="F:kinase activity"/>
    <property type="evidence" value="ECO:0007669"/>
    <property type="project" value="UniProtKB-KW"/>
</dbReference>
<evidence type="ECO:0000256" key="6">
    <source>
        <dbReference type="ARBA" id="ARBA00023012"/>
    </source>
</evidence>
<feature type="transmembrane region" description="Helical" evidence="9">
    <location>
        <begin position="64"/>
        <end position="81"/>
    </location>
</feature>
<keyword evidence="5 12" id="KW-0418">Kinase</keyword>
<feature type="modified residue" description="4-aspartylphosphate" evidence="7">
    <location>
        <position position="528"/>
    </location>
</feature>
<dbReference type="SMART" id="SM00387">
    <property type="entry name" value="HATPase_c"/>
    <property type="match status" value="1"/>
</dbReference>
<protein>
    <recommendedName>
        <fullName evidence="2">histidine kinase</fullName>
        <ecNumber evidence="2">2.7.13.3</ecNumber>
    </recommendedName>
</protein>
<feature type="transmembrane region" description="Helical" evidence="9">
    <location>
        <begin position="150"/>
        <end position="168"/>
    </location>
</feature>
<evidence type="ECO:0000256" key="7">
    <source>
        <dbReference type="PROSITE-ProRule" id="PRU00169"/>
    </source>
</evidence>
<keyword evidence="3 7" id="KW-0597">Phosphoprotein</keyword>
<gene>
    <name evidence="12" type="ORF">QWJ38_20335</name>
</gene>
<comment type="caution">
    <text evidence="12">The sequence shown here is derived from an EMBL/GenBank/DDBJ whole genome shotgun (WGS) entry which is preliminary data.</text>
</comment>
<dbReference type="InterPro" id="IPR036890">
    <property type="entry name" value="HATPase_C_sf"/>
</dbReference>
<organism evidence="12 13">
    <name type="scientific">Roseateles violae</name>
    <dbReference type="NCBI Taxonomy" id="3058042"/>
    <lineage>
        <taxon>Bacteria</taxon>
        <taxon>Pseudomonadati</taxon>
        <taxon>Pseudomonadota</taxon>
        <taxon>Betaproteobacteria</taxon>
        <taxon>Burkholderiales</taxon>
        <taxon>Sphaerotilaceae</taxon>
        <taxon>Roseateles</taxon>
    </lineage>
</organism>
<dbReference type="InterPro" id="IPR011006">
    <property type="entry name" value="CheY-like_superfamily"/>
</dbReference>
<keyword evidence="13" id="KW-1185">Reference proteome</keyword>
<keyword evidence="4" id="KW-0808">Transferase</keyword>
<evidence type="ECO:0000313" key="12">
    <source>
        <dbReference type="EMBL" id="MDN3922647.1"/>
    </source>
</evidence>
<comment type="catalytic activity">
    <reaction evidence="1">
        <text>ATP + protein L-histidine = ADP + protein N-phospho-L-histidine.</text>
        <dbReference type="EC" id="2.7.13.3"/>
    </reaction>
</comment>
<dbReference type="Pfam" id="PF00512">
    <property type="entry name" value="HisKA"/>
    <property type="match status" value="1"/>
</dbReference>
<dbReference type="InterPro" id="IPR005467">
    <property type="entry name" value="His_kinase_dom"/>
</dbReference>
<dbReference type="InterPro" id="IPR036097">
    <property type="entry name" value="HisK_dim/P_sf"/>
</dbReference>
<sequence length="603" mass="64198">MGAATLAEADGAGALAASSDDAARYDSRRLDVLVRFSAALRLQMTLVAFVIAALAWIGGAQPRLVLVWLLLVLAVREARAAAIKRLGQQHARPIAPRMRQVAWMTLALGLAQGSSALLMLQLEIGFAALLTMVLLSLSAGAVSTTYTVPAAFVAYVGGIALPAATMWLLRADSLSISIAALVLLFMAVQIRFARQNMQLFDESYRMRLENMTLLQQLTEERRQLARARDAAVQANRSKSGFLAAASHDLRQPLQSLSLNSSALSRRALDAESRAIAGEIGAGIEALRQMLDALLDVSKLDAGVVTPLLRPIPLDRLLQALCGRFRPAAEARGLLLSADCPEGLVVSSDVGMLQRLLSNLIDNAIKFTAQGGVRLSVQAQPTHLLLTVQDSGIGIAEADQQRVFEDLVQLGNPQRDRSCGHGLGLGIVRRLAQLLGIEYSIESRLGEGTRFHLRLPRGDAAPAPSADALRAAGPSLARRRVLVLDDDPAVRSAYAHALQGLGCEVCCSASLAEALAALPQHEPEIALVDYRLAEAQDGFEAITRLRAERPGLAAVIVSADSSAALREQAARVGVPMLRKPASEAMLAAAIDDGLRDRHDGDTAA</sequence>
<reference evidence="12 13" key="1">
    <citation type="submission" date="2023-06" db="EMBL/GenBank/DDBJ databases">
        <title>Pelomonas sp. PFR6 16S ribosomal RNA gene Genome sequencing and assembly.</title>
        <authorList>
            <person name="Woo H."/>
        </authorList>
    </citation>
    <scope>NUCLEOTIDE SEQUENCE [LARGE SCALE GENOMIC DNA]</scope>
    <source>
        <strain evidence="12 13">PFR6</strain>
    </source>
</reference>